<dbReference type="EMBL" id="CP026118">
    <property type="protein sequence ID" value="QAS52476.1"/>
    <property type="molecule type" value="Genomic_DNA"/>
</dbReference>
<dbReference type="OrthoDB" id="9772934at2"/>
<evidence type="ECO:0000256" key="5">
    <source>
        <dbReference type="ARBA" id="ARBA00023002"/>
    </source>
</evidence>
<sequence length="361" mass="40696">MSKRLLLVGAGHSHLEVLRQLKATPIRNVDVCMISPSKYQYYSGMFSGFTEGIYSEEETRIDITKLTKDAGVQLIQKKAHTLKALQRKVVCGDGSVYPFDVISFDIGSESLPLSFEDTIARTIKPNHRFIDQMKELRETSQPLIVGGGAAGTEMALSMQAYKQQNRIPGQVRLITADRILSESPKWISSKLEKLLLNKGVHVWKDERVEDIYEQYVRTDQGNKVRHTGVLWLGGARGDAIFERSSIDTDQKGFALVRPTLQFKDYDYIFGAGDCVTLIDFPSLPKSGVYAVRQGPVLWENLNKYLTGGQPMDTYVPQKSALYILSTGGKKGFLIYGPLSSHTHRAWKMKNKIDREFMAEYQ</sequence>
<proteinExistence type="inferred from homology"/>
<comment type="cofactor">
    <cofactor evidence="1">
        <name>FAD</name>
        <dbReference type="ChEBI" id="CHEBI:57692"/>
    </cofactor>
</comment>
<dbReference type="GO" id="GO:0019646">
    <property type="term" value="P:aerobic electron transport chain"/>
    <property type="evidence" value="ECO:0007669"/>
    <property type="project" value="TreeGrafter"/>
</dbReference>
<accession>A0A410MCT0</accession>
<gene>
    <name evidence="7" type="ORF">HLI_09725</name>
</gene>
<organism evidence="7 8">
    <name type="scientific">Halobacillus litoralis</name>
    <dbReference type="NCBI Taxonomy" id="45668"/>
    <lineage>
        <taxon>Bacteria</taxon>
        <taxon>Bacillati</taxon>
        <taxon>Bacillota</taxon>
        <taxon>Bacilli</taxon>
        <taxon>Bacillales</taxon>
        <taxon>Bacillaceae</taxon>
        <taxon>Halobacillus</taxon>
    </lineage>
</organism>
<dbReference type="GO" id="GO:0003955">
    <property type="term" value="F:NAD(P)H dehydrogenase (quinone) activity"/>
    <property type="evidence" value="ECO:0007669"/>
    <property type="project" value="TreeGrafter"/>
</dbReference>
<dbReference type="AlphaFoldDB" id="A0A410MCT0"/>
<reference evidence="7 8" key="1">
    <citation type="submission" date="2018-01" db="EMBL/GenBank/DDBJ databases">
        <title>The whole genome sequencing and assembly of Halobacillus litoralis ERB031 strain.</title>
        <authorList>
            <person name="Lee S.-J."/>
            <person name="Park M.-K."/>
            <person name="Kim J.-Y."/>
            <person name="Lee Y.-J."/>
            <person name="Yi H."/>
            <person name="Bahn Y.-S."/>
            <person name="Kim J.F."/>
            <person name="Lee D.-W."/>
        </authorList>
    </citation>
    <scope>NUCLEOTIDE SEQUENCE [LARGE SCALE GENOMIC DNA]</scope>
    <source>
        <strain evidence="7 8">ERB 031</strain>
    </source>
</reference>
<dbReference type="Gene3D" id="3.50.50.100">
    <property type="match status" value="1"/>
</dbReference>
<protein>
    <submittedName>
        <fullName evidence="7">Pyridine nucleotide-disulfide oxidoreductase</fullName>
    </submittedName>
</protein>
<dbReference type="SUPFAM" id="SSF51905">
    <property type="entry name" value="FAD/NAD(P)-binding domain"/>
    <property type="match status" value="2"/>
</dbReference>
<keyword evidence="5" id="KW-0560">Oxidoreductase</keyword>
<dbReference type="PANTHER" id="PTHR42913">
    <property type="entry name" value="APOPTOSIS-INDUCING FACTOR 1"/>
    <property type="match status" value="1"/>
</dbReference>
<evidence type="ECO:0000256" key="4">
    <source>
        <dbReference type="ARBA" id="ARBA00022827"/>
    </source>
</evidence>
<dbReference type="InterPro" id="IPR051169">
    <property type="entry name" value="NADH-Q_oxidoreductase"/>
</dbReference>
<dbReference type="Pfam" id="PF07992">
    <property type="entry name" value="Pyr_redox_2"/>
    <property type="match status" value="1"/>
</dbReference>
<evidence type="ECO:0000259" key="6">
    <source>
        <dbReference type="Pfam" id="PF07992"/>
    </source>
</evidence>
<name>A0A410MCT0_9BACI</name>
<dbReference type="PANTHER" id="PTHR42913:SF9">
    <property type="entry name" value="SLR1591 PROTEIN"/>
    <property type="match status" value="1"/>
</dbReference>
<evidence type="ECO:0000256" key="3">
    <source>
        <dbReference type="ARBA" id="ARBA00022630"/>
    </source>
</evidence>
<dbReference type="RefSeq" id="WP_128524763.1">
    <property type="nucleotide sequence ID" value="NZ_CP026118.1"/>
</dbReference>
<evidence type="ECO:0000313" key="7">
    <source>
        <dbReference type="EMBL" id="QAS52476.1"/>
    </source>
</evidence>
<evidence type="ECO:0000313" key="8">
    <source>
        <dbReference type="Proteomes" id="UP000287756"/>
    </source>
</evidence>
<dbReference type="InterPro" id="IPR036188">
    <property type="entry name" value="FAD/NAD-bd_sf"/>
</dbReference>
<evidence type="ECO:0000256" key="1">
    <source>
        <dbReference type="ARBA" id="ARBA00001974"/>
    </source>
</evidence>
<feature type="domain" description="FAD/NAD(P)-binding" evidence="6">
    <location>
        <begin position="4"/>
        <end position="294"/>
    </location>
</feature>
<keyword evidence="3" id="KW-0285">Flavoprotein</keyword>
<dbReference type="Proteomes" id="UP000287756">
    <property type="component" value="Chromosome"/>
</dbReference>
<dbReference type="InterPro" id="IPR023753">
    <property type="entry name" value="FAD/NAD-binding_dom"/>
</dbReference>
<dbReference type="KEGG" id="hli:HLI_09725"/>
<evidence type="ECO:0000256" key="2">
    <source>
        <dbReference type="ARBA" id="ARBA00005272"/>
    </source>
</evidence>
<keyword evidence="4" id="KW-0274">FAD</keyword>
<comment type="similarity">
    <text evidence="2">Belongs to the NADH dehydrogenase family.</text>
</comment>